<keyword evidence="1" id="KW-0812">Transmembrane</keyword>
<feature type="transmembrane region" description="Helical" evidence="1">
    <location>
        <begin position="72"/>
        <end position="92"/>
    </location>
</feature>
<evidence type="ECO:0000256" key="1">
    <source>
        <dbReference type="SAM" id="Phobius"/>
    </source>
</evidence>
<dbReference type="Proteomes" id="UP000016638">
    <property type="component" value="Unassembled WGS sequence"/>
</dbReference>
<dbReference type="AlphaFoldDB" id="U2TU97"/>
<evidence type="ECO:0000313" key="2">
    <source>
        <dbReference type="EMBL" id="ERL09925.1"/>
    </source>
</evidence>
<dbReference type="PATRIC" id="fig|1125712.3.peg.525"/>
<evidence type="ECO:0000313" key="3">
    <source>
        <dbReference type="Proteomes" id="UP000016638"/>
    </source>
</evidence>
<keyword evidence="1" id="KW-1133">Transmembrane helix</keyword>
<accession>U2TU97</accession>
<keyword evidence="3" id="KW-1185">Reference proteome</keyword>
<protein>
    <recommendedName>
        <fullName evidence="4">PH domain protein</fullName>
    </recommendedName>
</protein>
<dbReference type="RefSeq" id="WP_021725357.1">
    <property type="nucleotide sequence ID" value="NZ_AWEZ01000018.1"/>
</dbReference>
<evidence type="ECO:0008006" key="4">
    <source>
        <dbReference type="Google" id="ProtNLM"/>
    </source>
</evidence>
<reference evidence="2 3" key="1">
    <citation type="submission" date="2013-08" db="EMBL/GenBank/DDBJ databases">
        <authorList>
            <person name="Durkin A.S."/>
            <person name="Haft D.R."/>
            <person name="McCorrison J."/>
            <person name="Torralba M."/>
            <person name="Gillis M."/>
            <person name="Haft D.H."/>
            <person name="Methe B."/>
            <person name="Sutton G."/>
            <person name="Nelson K.E."/>
        </authorList>
    </citation>
    <scope>NUCLEOTIDE SEQUENCE [LARGE SCALE GENOMIC DNA]</scope>
    <source>
        <strain evidence="2 3">F0195</strain>
    </source>
</reference>
<name>U2TU97_9ACTN</name>
<feature type="transmembrane region" description="Helical" evidence="1">
    <location>
        <begin position="44"/>
        <end position="65"/>
    </location>
</feature>
<proteinExistence type="predicted"/>
<sequence>MQFISTGVVVAILALVTVLARREGGEPPGDPDRPSYRMPRAYPAVFRVCAAGFLLGAAFCAYTLYKGNPTAAGALPVILGVAALCLAFAVYYSRWRLEVDDDGVHLRRMLLPDRDVPWGSLDAVGVAPSHTLDDYDVITLVSGGRRVLSVQRGSLGGGASPSLLLDAARRRGIPVASPLELPPGLSPWGPARRWFEGLSGWRQGLVVLASIVAFMAALMLVLLCVASLLS</sequence>
<organism evidence="2 3">
    <name type="scientific">Olsenella profusa F0195</name>
    <dbReference type="NCBI Taxonomy" id="1125712"/>
    <lineage>
        <taxon>Bacteria</taxon>
        <taxon>Bacillati</taxon>
        <taxon>Actinomycetota</taxon>
        <taxon>Coriobacteriia</taxon>
        <taxon>Coriobacteriales</taxon>
        <taxon>Atopobiaceae</taxon>
        <taxon>Olsenella</taxon>
    </lineage>
</organism>
<dbReference type="STRING" id="1125712.HMPREF1316_2532"/>
<comment type="caution">
    <text evidence="2">The sequence shown here is derived from an EMBL/GenBank/DDBJ whole genome shotgun (WGS) entry which is preliminary data.</text>
</comment>
<dbReference type="EMBL" id="AWEZ01000018">
    <property type="protein sequence ID" value="ERL09925.1"/>
    <property type="molecule type" value="Genomic_DNA"/>
</dbReference>
<feature type="transmembrane region" description="Helical" evidence="1">
    <location>
        <begin position="205"/>
        <end position="229"/>
    </location>
</feature>
<gene>
    <name evidence="2" type="ORF">HMPREF1316_2532</name>
</gene>
<keyword evidence="1" id="KW-0472">Membrane</keyword>